<keyword evidence="4 15" id="KW-0378">Hydrolase</keyword>
<evidence type="ECO:0000256" key="3">
    <source>
        <dbReference type="ARBA" id="ARBA00022741"/>
    </source>
</evidence>
<dbReference type="EMBL" id="JBIQWL010000002">
    <property type="protein sequence ID" value="MFH8249929.1"/>
    <property type="molecule type" value="Genomic_DNA"/>
</dbReference>
<evidence type="ECO:0000256" key="1">
    <source>
        <dbReference type="ARBA" id="ARBA00005446"/>
    </source>
</evidence>
<dbReference type="SUPFAM" id="SSF52540">
    <property type="entry name" value="P-loop containing nucleoside triphosphate hydrolases"/>
    <property type="match status" value="1"/>
</dbReference>
<dbReference type="SMART" id="SM00487">
    <property type="entry name" value="DEXDc"/>
    <property type="match status" value="1"/>
</dbReference>
<dbReference type="InterPro" id="IPR021938">
    <property type="entry name" value="DUF3553"/>
</dbReference>
<dbReference type="GO" id="GO:0016787">
    <property type="term" value="F:hydrolase activity"/>
    <property type="evidence" value="ECO:0007669"/>
    <property type="project" value="UniProtKB-KW"/>
</dbReference>
<protein>
    <recommendedName>
        <fullName evidence="11">ATP-dependent DNA helicase RecQ</fullName>
        <ecNumber evidence="10">5.6.2.4</ecNumber>
    </recommendedName>
    <alternativeName>
        <fullName evidence="12">DNA 3'-5' helicase RecQ</fullName>
    </alternativeName>
</protein>
<name>A0ABW7Q8N1_9MICO</name>
<dbReference type="PROSITE" id="PS51194">
    <property type="entry name" value="HELICASE_CTER"/>
    <property type="match status" value="1"/>
</dbReference>
<comment type="similarity">
    <text evidence="1">Belongs to the helicase family. RecQ subfamily.</text>
</comment>
<dbReference type="CDD" id="cd17920">
    <property type="entry name" value="DEXHc_RecQ"/>
    <property type="match status" value="1"/>
</dbReference>
<evidence type="ECO:0000259" key="13">
    <source>
        <dbReference type="PROSITE" id="PS51192"/>
    </source>
</evidence>
<dbReference type="PANTHER" id="PTHR13710">
    <property type="entry name" value="DNA HELICASE RECQ FAMILY MEMBER"/>
    <property type="match status" value="1"/>
</dbReference>
<evidence type="ECO:0000256" key="10">
    <source>
        <dbReference type="ARBA" id="ARBA00034808"/>
    </source>
</evidence>
<keyword evidence="5 15" id="KW-0347">Helicase</keyword>
<dbReference type="PANTHER" id="PTHR13710:SF105">
    <property type="entry name" value="ATP-DEPENDENT DNA HELICASE Q1"/>
    <property type="match status" value="1"/>
</dbReference>
<dbReference type="InterPro" id="IPR011545">
    <property type="entry name" value="DEAD/DEAH_box_helicase_dom"/>
</dbReference>
<dbReference type="InterPro" id="IPR036388">
    <property type="entry name" value="WH-like_DNA-bd_sf"/>
</dbReference>
<dbReference type="InterPro" id="IPR032284">
    <property type="entry name" value="RecQ_Zn-bd"/>
</dbReference>
<dbReference type="PROSITE" id="PS51192">
    <property type="entry name" value="HELICASE_ATP_BIND_1"/>
    <property type="match status" value="1"/>
</dbReference>
<dbReference type="RefSeq" id="WP_396639880.1">
    <property type="nucleotide sequence ID" value="NZ_JBIQWL010000002.1"/>
</dbReference>
<gene>
    <name evidence="15" type="ORF">ACH3VR_06140</name>
</gene>
<dbReference type="GO" id="GO:0003678">
    <property type="term" value="F:DNA helicase activity"/>
    <property type="evidence" value="ECO:0007669"/>
    <property type="project" value="UniProtKB-EC"/>
</dbReference>
<keyword evidence="8" id="KW-0413">Isomerase</keyword>
<dbReference type="InterPro" id="IPR001650">
    <property type="entry name" value="Helicase_C-like"/>
</dbReference>
<dbReference type="Gene3D" id="1.10.10.10">
    <property type="entry name" value="Winged helix-like DNA-binding domain superfamily/Winged helix DNA-binding domain"/>
    <property type="match status" value="1"/>
</dbReference>
<sequence>MSERSIAQTARELFGWAGLRDGQEEAVAALLEGRDVITVLPTGGGKSAVYQLAGAMTPGITVVVSPLIALQRDQLARLADTPDAPRGVAINSTIGDRAVDVAWEALSSGEAEFVFVAPEQLAKDDVVDRLRTIGVGLLAVDEAHCVASWGHDFRPDYLRLGAVRAALGGPVTVALTATGAQPVRAEIAERLDMSDPLLVVRGVDRPNIDLAVRRETSADEKRDAVIEVVSALPRPGLLYTATRREAEEFAEALGARGLRAAAYHAGLSTRERSDAHDAFLSDSVDVVVATNAFGMGIDKPNVRFVVHASVPESLDAYYQELGRAGRDGAPASAVLFYRSEDLGLRRYFAARGVAPERAAAAYAILAASPSPVPAKVLAGALDIAPRSATGLLDLLAEGGAVSLTPNGAVVRTTLAPAEAGSVAADSAERRERIEQSRLEVMQRYAETRDCRRQLLLGYFGEDLAEPCGRCDTCRRGTAGGQPVDGSAVAFAPGAAVEHVEWGRGSVVDVDTDRITVFFDDEGYKVLSLEVVEENALLALV</sequence>
<dbReference type="Pfam" id="PF00270">
    <property type="entry name" value="DEAD"/>
    <property type="match status" value="1"/>
</dbReference>
<dbReference type="Pfam" id="PF12073">
    <property type="entry name" value="DUF3553"/>
    <property type="match status" value="1"/>
</dbReference>
<dbReference type="Gene3D" id="3.40.50.300">
    <property type="entry name" value="P-loop containing nucleotide triphosphate hydrolases"/>
    <property type="match status" value="2"/>
</dbReference>
<dbReference type="Pfam" id="PF16124">
    <property type="entry name" value="RecQ_Zn_bind"/>
    <property type="match status" value="1"/>
</dbReference>
<dbReference type="EC" id="5.6.2.4" evidence="10"/>
<evidence type="ECO:0000256" key="11">
    <source>
        <dbReference type="ARBA" id="ARBA00044535"/>
    </source>
</evidence>
<keyword evidence="2" id="KW-0479">Metal-binding</keyword>
<evidence type="ECO:0000256" key="6">
    <source>
        <dbReference type="ARBA" id="ARBA00022840"/>
    </source>
</evidence>
<comment type="catalytic activity">
    <reaction evidence="9">
        <text>Couples ATP hydrolysis with the unwinding of duplex DNA by translocating in the 3'-5' direction.</text>
        <dbReference type="EC" id="5.6.2.4"/>
    </reaction>
</comment>
<dbReference type="Proteomes" id="UP001610861">
    <property type="component" value="Unassembled WGS sequence"/>
</dbReference>
<evidence type="ECO:0000256" key="7">
    <source>
        <dbReference type="ARBA" id="ARBA00023125"/>
    </source>
</evidence>
<feature type="domain" description="Helicase C-terminal" evidence="14">
    <location>
        <begin position="224"/>
        <end position="378"/>
    </location>
</feature>
<dbReference type="InterPro" id="IPR004589">
    <property type="entry name" value="DNA_helicase_ATP-dep_RecQ"/>
</dbReference>
<proteinExistence type="inferred from homology"/>
<accession>A0ABW7Q8N1</accession>
<evidence type="ECO:0000256" key="9">
    <source>
        <dbReference type="ARBA" id="ARBA00034617"/>
    </source>
</evidence>
<evidence type="ECO:0000256" key="5">
    <source>
        <dbReference type="ARBA" id="ARBA00022806"/>
    </source>
</evidence>
<dbReference type="SMART" id="SM00490">
    <property type="entry name" value="HELICc"/>
    <property type="match status" value="1"/>
</dbReference>
<keyword evidence="6" id="KW-0067">ATP-binding</keyword>
<dbReference type="Pfam" id="PF00271">
    <property type="entry name" value="Helicase_C"/>
    <property type="match status" value="1"/>
</dbReference>
<evidence type="ECO:0000256" key="4">
    <source>
        <dbReference type="ARBA" id="ARBA00022801"/>
    </source>
</evidence>
<keyword evidence="7" id="KW-0238">DNA-binding</keyword>
<evidence type="ECO:0000256" key="8">
    <source>
        <dbReference type="ARBA" id="ARBA00023235"/>
    </source>
</evidence>
<reference evidence="15 16" key="1">
    <citation type="submission" date="2024-09" db="EMBL/GenBank/DDBJ databases">
        <authorList>
            <person name="Pan X."/>
        </authorList>
    </citation>
    <scope>NUCLEOTIDE SEQUENCE [LARGE SCALE GENOMIC DNA]</scope>
    <source>
        <strain evidence="15 16">B2969</strain>
    </source>
</reference>
<comment type="caution">
    <text evidence="15">The sequence shown here is derived from an EMBL/GenBank/DDBJ whole genome shotgun (WGS) entry which is preliminary data.</text>
</comment>
<keyword evidence="16" id="KW-1185">Reference proteome</keyword>
<evidence type="ECO:0000313" key="15">
    <source>
        <dbReference type="EMBL" id="MFH8249929.1"/>
    </source>
</evidence>
<dbReference type="NCBIfam" id="TIGR00614">
    <property type="entry name" value="recQ_fam"/>
    <property type="match status" value="1"/>
</dbReference>
<feature type="domain" description="Helicase ATP-binding" evidence="13">
    <location>
        <begin position="27"/>
        <end position="197"/>
    </location>
</feature>
<evidence type="ECO:0000313" key="16">
    <source>
        <dbReference type="Proteomes" id="UP001610861"/>
    </source>
</evidence>
<dbReference type="InterPro" id="IPR014001">
    <property type="entry name" value="Helicase_ATP-bd"/>
</dbReference>
<evidence type="ECO:0000256" key="2">
    <source>
        <dbReference type="ARBA" id="ARBA00022723"/>
    </source>
</evidence>
<organism evidence="15 16">
    <name type="scientific">Microbacterium alkaliflavum</name>
    <dbReference type="NCBI Taxonomy" id="3248839"/>
    <lineage>
        <taxon>Bacteria</taxon>
        <taxon>Bacillati</taxon>
        <taxon>Actinomycetota</taxon>
        <taxon>Actinomycetes</taxon>
        <taxon>Micrococcales</taxon>
        <taxon>Microbacteriaceae</taxon>
        <taxon>Microbacterium</taxon>
    </lineage>
</organism>
<keyword evidence="3" id="KW-0547">Nucleotide-binding</keyword>
<evidence type="ECO:0000256" key="12">
    <source>
        <dbReference type="ARBA" id="ARBA00044550"/>
    </source>
</evidence>
<evidence type="ECO:0000259" key="14">
    <source>
        <dbReference type="PROSITE" id="PS51194"/>
    </source>
</evidence>
<dbReference type="InterPro" id="IPR027417">
    <property type="entry name" value="P-loop_NTPase"/>
</dbReference>